<accession>A0ABM7ZWV3</accession>
<evidence type="ECO:0000313" key="2">
    <source>
        <dbReference type="Proteomes" id="UP001059597"/>
    </source>
</evidence>
<name>A0ABM7ZWV3_STRNI</name>
<dbReference type="EMBL" id="AP026073">
    <property type="protein sequence ID" value="BDM70844.1"/>
    <property type="molecule type" value="Genomic_DNA"/>
</dbReference>
<organism evidence="1 2">
    <name type="scientific">Streptomyces nigrescens</name>
    <dbReference type="NCBI Taxonomy" id="1920"/>
    <lineage>
        <taxon>Bacteria</taxon>
        <taxon>Bacillati</taxon>
        <taxon>Actinomycetota</taxon>
        <taxon>Actinomycetes</taxon>
        <taxon>Kitasatosporales</taxon>
        <taxon>Streptomycetaceae</taxon>
        <taxon>Streptomyces</taxon>
    </lineage>
</organism>
<dbReference type="RefSeq" id="WP_261954526.1">
    <property type="nucleotide sequence ID" value="NZ_AP026073.1"/>
</dbReference>
<proteinExistence type="predicted"/>
<sequence length="67" mass="6689">MGPAASARTRTAEWDARALLCTVAEAGSGGELNQVLGRPPSGHAVFFGKPGLGDRPAVPQAACASSP</sequence>
<reference evidence="1" key="1">
    <citation type="submission" date="2022-06" db="EMBL/GenBank/DDBJ databases">
        <title>Complete genome sequence of Streptomyces nigrescens HEK616.</title>
        <authorList>
            <person name="Asamizu S."/>
            <person name="Onaka H."/>
        </authorList>
    </citation>
    <scope>NUCLEOTIDE SEQUENCE</scope>
    <source>
        <strain evidence="1">HEK616</strain>
    </source>
</reference>
<protein>
    <submittedName>
        <fullName evidence="1">Uncharacterized protein</fullName>
    </submittedName>
</protein>
<dbReference type="Proteomes" id="UP001059597">
    <property type="component" value="Chromosome"/>
</dbReference>
<keyword evidence="2" id="KW-1185">Reference proteome</keyword>
<gene>
    <name evidence="1" type="ORF">HEK616_43310</name>
</gene>
<evidence type="ECO:0000313" key="1">
    <source>
        <dbReference type="EMBL" id="BDM70844.1"/>
    </source>
</evidence>